<evidence type="ECO:0000256" key="10">
    <source>
        <dbReference type="ARBA" id="ARBA00048367"/>
    </source>
</evidence>
<keyword evidence="3" id="KW-0723">Serine/threonine-protein kinase</keyword>
<dbReference type="PROSITE" id="PS00108">
    <property type="entry name" value="PROTEIN_KINASE_ST"/>
    <property type="match status" value="1"/>
</dbReference>
<dbReference type="Proteomes" id="UP000027138">
    <property type="component" value="Unassembled WGS sequence"/>
</dbReference>
<feature type="compositionally biased region" description="Basic and acidic residues" evidence="11">
    <location>
        <begin position="44"/>
        <end position="69"/>
    </location>
</feature>
<feature type="compositionally biased region" description="Basic and acidic residues" evidence="11">
    <location>
        <begin position="245"/>
        <end position="257"/>
    </location>
</feature>
<dbReference type="CDD" id="cd07843">
    <property type="entry name" value="STKc_CDC2L1"/>
    <property type="match status" value="1"/>
</dbReference>
<dbReference type="GO" id="GO:0007346">
    <property type="term" value="P:regulation of mitotic cell cycle"/>
    <property type="evidence" value="ECO:0007669"/>
    <property type="project" value="TreeGrafter"/>
</dbReference>
<dbReference type="STRING" id="180498.A0A067JS44"/>
<feature type="compositionally biased region" description="Basic and acidic residues" evidence="11">
    <location>
        <begin position="323"/>
        <end position="351"/>
    </location>
</feature>
<feature type="compositionally biased region" description="Basic and acidic residues" evidence="11">
    <location>
        <begin position="360"/>
        <end position="375"/>
    </location>
</feature>
<dbReference type="Gene3D" id="1.10.510.10">
    <property type="entry name" value="Transferase(Phosphotransferase) domain 1"/>
    <property type="match status" value="1"/>
</dbReference>
<feature type="compositionally biased region" description="Low complexity" evidence="11">
    <location>
        <begin position="72"/>
        <end position="84"/>
    </location>
</feature>
<dbReference type="InterPro" id="IPR011009">
    <property type="entry name" value="Kinase-like_dom_sf"/>
</dbReference>
<dbReference type="SUPFAM" id="SSF56112">
    <property type="entry name" value="Protein kinase-like (PK-like)"/>
    <property type="match status" value="1"/>
</dbReference>
<dbReference type="EMBL" id="KK914893">
    <property type="protein sequence ID" value="KDP26756.1"/>
    <property type="molecule type" value="Genomic_DNA"/>
</dbReference>
<feature type="region of interest" description="Disordered" evidence="11">
    <location>
        <begin position="739"/>
        <end position="764"/>
    </location>
</feature>
<keyword evidence="7" id="KW-0418">Kinase</keyword>
<dbReference type="SMART" id="SM00220">
    <property type="entry name" value="S_TKc"/>
    <property type="match status" value="1"/>
</dbReference>
<evidence type="ECO:0000313" key="13">
    <source>
        <dbReference type="EMBL" id="KDP26756.1"/>
    </source>
</evidence>
<dbReference type="AlphaFoldDB" id="A0A067JS44"/>
<evidence type="ECO:0000256" key="8">
    <source>
        <dbReference type="ARBA" id="ARBA00022840"/>
    </source>
</evidence>
<organism evidence="13 14">
    <name type="scientific">Jatropha curcas</name>
    <name type="common">Barbados nut</name>
    <dbReference type="NCBI Taxonomy" id="180498"/>
    <lineage>
        <taxon>Eukaryota</taxon>
        <taxon>Viridiplantae</taxon>
        <taxon>Streptophyta</taxon>
        <taxon>Embryophyta</taxon>
        <taxon>Tracheophyta</taxon>
        <taxon>Spermatophyta</taxon>
        <taxon>Magnoliopsida</taxon>
        <taxon>eudicotyledons</taxon>
        <taxon>Gunneridae</taxon>
        <taxon>Pentapetalae</taxon>
        <taxon>rosids</taxon>
        <taxon>fabids</taxon>
        <taxon>Malpighiales</taxon>
        <taxon>Euphorbiaceae</taxon>
        <taxon>Crotonoideae</taxon>
        <taxon>Jatropheae</taxon>
        <taxon>Jatropha</taxon>
    </lineage>
</organism>
<comment type="similarity">
    <text evidence="1">Belongs to the protein kinase superfamily. CMGC Ser/Thr protein kinase family. CDC2/CDKX subfamily.</text>
</comment>
<dbReference type="Gene3D" id="3.30.200.20">
    <property type="entry name" value="Phosphorylase Kinase, domain 1"/>
    <property type="match status" value="1"/>
</dbReference>
<dbReference type="GO" id="GO:0005634">
    <property type="term" value="C:nucleus"/>
    <property type="evidence" value="ECO:0007669"/>
    <property type="project" value="TreeGrafter"/>
</dbReference>
<comment type="catalytic activity">
    <reaction evidence="10">
        <text>L-seryl-[protein] + ATP = O-phospho-L-seryl-[protein] + ADP + H(+)</text>
        <dbReference type="Rhea" id="RHEA:17989"/>
        <dbReference type="Rhea" id="RHEA-COMP:9863"/>
        <dbReference type="Rhea" id="RHEA-COMP:11604"/>
        <dbReference type="ChEBI" id="CHEBI:15378"/>
        <dbReference type="ChEBI" id="CHEBI:29999"/>
        <dbReference type="ChEBI" id="CHEBI:30616"/>
        <dbReference type="ChEBI" id="CHEBI:83421"/>
        <dbReference type="ChEBI" id="CHEBI:456216"/>
        <dbReference type="EC" id="2.7.11.22"/>
    </reaction>
</comment>
<keyword evidence="4" id="KW-0597">Phosphoprotein</keyword>
<feature type="region of interest" description="Disordered" evidence="11">
    <location>
        <begin position="1"/>
        <end position="301"/>
    </location>
</feature>
<dbReference type="InterPro" id="IPR050108">
    <property type="entry name" value="CDK"/>
</dbReference>
<dbReference type="PANTHER" id="PTHR24056:SF107">
    <property type="entry name" value="CYCLIN-DEPENDENT KINASE 11A-RELATED"/>
    <property type="match status" value="1"/>
</dbReference>
<dbReference type="PROSITE" id="PS50011">
    <property type="entry name" value="PROTEIN_KINASE_DOM"/>
    <property type="match status" value="1"/>
</dbReference>
<keyword evidence="5" id="KW-0808">Transferase</keyword>
<evidence type="ECO:0000256" key="4">
    <source>
        <dbReference type="ARBA" id="ARBA00022553"/>
    </source>
</evidence>
<feature type="domain" description="Protein kinase" evidence="12">
    <location>
        <begin position="418"/>
        <end position="709"/>
    </location>
</feature>
<feature type="compositionally biased region" description="Polar residues" evidence="11">
    <location>
        <begin position="164"/>
        <end position="177"/>
    </location>
</feature>
<dbReference type="FunFam" id="3.30.200.20:FF:000172">
    <property type="entry name" value="cyclin-dependent kinase G-2 isoform X1"/>
    <property type="match status" value="1"/>
</dbReference>
<comment type="catalytic activity">
    <reaction evidence="9">
        <text>L-threonyl-[protein] + ATP = O-phospho-L-threonyl-[protein] + ADP + H(+)</text>
        <dbReference type="Rhea" id="RHEA:46608"/>
        <dbReference type="Rhea" id="RHEA-COMP:11060"/>
        <dbReference type="Rhea" id="RHEA-COMP:11605"/>
        <dbReference type="ChEBI" id="CHEBI:15378"/>
        <dbReference type="ChEBI" id="CHEBI:30013"/>
        <dbReference type="ChEBI" id="CHEBI:30616"/>
        <dbReference type="ChEBI" id="CHEBI:61977"/>
        <dbReference type="ChEBI" id="CHEBI:456216"/>
        <dbReference type="EC" id="2.7.11.22"/>
    </reaction>
</comment>
<proteinExistence type="inferred from homology"/>
<dbReference type="GO" id="GO:0004693">
    <property type="term" value="F:cyclin-dependent protein serine/threonine kinase activity"/>
    <property type="evidence" value="ECO:0007669"/>
    <property type="project" value="UniProtKB-EC"/>
</dbReference>
<evidence type="ECO:0000256" key="7">
    <source>
        <dbReference type="ARBA" id="ARBA00022777"/>
    </source>
</evidence>
<keyword evidence="6" id="KW-0547">Nucleotide-binding</keyword>
<keyword evidence="8" id="KW-0067">ATP-binding</keyword>
<keyword evidence="14" id="KW-1185">Reference proteome</keyword>
<reference evidence="13 14" key="1">
    <citation type="journal article" date="2014" name="PLoS ONE">
        <title>Global Analysis of Gene Expression Profiles in Physic Nut (Jatropha curcas L.) Seedlings Exposed to Salt Stress.</title>
        <authorList>
            <person name="Zhang L."/>
            <person name="Zhang C."/>
            <person name="Wu P."/>
            <person name="Chen Y."/>
            <person name="Li M."/>
            <person name="Jiang H."/>
            <person name="Wu G."/>
        </authorList>
    </citation>
    <scope>NUCLEOTIDE SEQUENCE [LARGE SCALE GENOMIC DNA]</scope>
    <source>
        <strain evidence="14">cv. GZQX0401</strain>
        <tissue evidence="13">Young leaves</tissue>
    </source>
</reference>
<sequence>MAAGRHGGYRDNEFRGRESDVEYSRKEFAYSKEEYDRIGNGNRQNERGRVRDMRDRGRLRQKDIKEREVANGGYRSSSSRSDSGSSGGTGGAHGPRRCGFTARTMDREPGELSSESGSDDVIESESQVNKDGEVSKGIENGIQTPVEKKRKFSPIVWDRDDKQLTNSSKSRISTAMTTLPPPPPLPRAYRQSPNVIPDGGVEISPSKSSKSQQFHSSSPVNSSVAKGSGRSSESVSPVELASLPLEEHRLVSDHDNEAELIDDEDYVPTRNISSSRWAAGNNSPVDEGEIVEDQEMPKRRRKMPYLEALDFRARNRSITPDFGDFKREGSDGVRGRSVDSDERDTHARSSSRDANSGNGTDKDDYMEIDDRHDENDGSNSHSDADSENDNGSHETPESAGPPQRSINMLQGCRSVDEFERLNKIDEGTYGVVYRAKDKKTGEIVALKKVKMEKEREGFPLTSLREINILLSFHHPSIVDVKEVVVGSNLDSIFMVMEYMEHDLRGLMESMKQPFSQSEVKCLMLQLLAGVKYLHDNWVLHRDLKTSNLLLNNRGELKICDFGLARQYGSPLKPYTHLVVTLWYRAPELLLGAKQYSTAIDMWSLGCIMAELLSKEPLFNGKTEFDQLDKIFRTLGTPNESIWPGFSKLPGVKVNFVKHQYNLLRKKFPATSFTGSPVLSDSGFDLLNKLLTYDPEKRITAEDALNHEWFREVPLPKSKDFMPTFPAQHAQDRRLRRILKSPDPLEEQRRKELQQGELGTGGLFG</sequence>
<protein>
    <recommendedName>
        <fullName evidence="2">cyclin-dependent kinase</fullName>
        <ecNumber evidence="2">2.7.11.22</ecNumber>
    </recommendedName>
</protein>
<feature type="compositionally biased region" description="Basic and acidic residues" evidence="11">
    <location>
        <begin position="8"/>
        <end position="37"/>
    </location>
</feature>
<dbReference type="InterPro" id="IPR008271">
    <property type="entry name" value="Ser/Thr_kinase_AS"/>
</dbReference>
<dbReference type="InterPro" id="IPR000719">
    <property type="entry name" value="Prot_kinase_dom"/>
</dbReference>
<evidence type="ECO:0000256" key="9">
    <source>
        <dbReference type="ARBA" id="ARBA00047811"/>
    </source>
</evidence>
<evidence type="ECO:0000256" key="5">
    <source>
        <dbReference type="ARBA" id="ARBA00022679"/>
    </source>
</evidence>
<dbReference type="GO" id="GO:0080090">
    <property type="term" value="P:regulation of primary metabolic process"/>
    <property type="evidence" value="ECO:0007669"/>
    <property type="project" value="UniProtKB-ARBA"/>
</dbReference>
<dbReference type="Pfam" id="PF00069">
    <property type="entry name" value="Pkinase"/>
    <property type="match status" value="1"/>
</dbReference>
<dbReference type="InterPro" id="IPR045267">
    <property type="entry name" value="CDK11/PITSLRE_STKc"/>
</dbReference>
<dbReference type="FunFam" id="1.10.510.10:FF:000211">
    <property type="entry name" value="Cyclin-dependent kinase G-2"/>
    <property type="match status" value="1"/>
</dbReference>
<evidence type="ECO:0000256" key="6">
    <source>
        <dbReference type="ARBA" id="ARBA00022741"/>
    </source>
</evidence>
<evidence type="ECO:0000256" key="1">
    <source>
        <dbReference type="ARBA" id="ARBA00006485"/>
    </source>
</evidence>
<evidence type="ECO:0000256" key="2">
    <source>
        <dbReference type="ARBA" id="ARBA00012425"/>
    </source>
</evidence>
<name>A0A067JS44_JATCU</name>
<evidence type="ECO:0000259" key="12">
    <source>
        <dbReference type="PROSITE" id="PS50011"/>
    </source>
</evidence>
<feature type="compositionally biased region" description="Polar residues" evidence="11">
    <location>
        <begin position="220"/>
        <end position="235"/>
    </location>
</feature>
<gene>
    <name evidence="13" type="ORF">JCGZ_17914</name>
</gene>
<dbReference type="EC" id="2.7.11.22" evidence="2"/>
<feature type="region of interest" description="Disordered" evidence="11">
    <location>
        <begin position="318"/>
        <end position="406"/>
    </location>
</feature>
<feature type="compositionally biased region" description="Low complexity" evidence="11">
    <location>
        <begin position="204"/>
        <end position="219"/>
    </location>
</feature>
<evidence type="ECO:0000313" key="14">
    <source>
        <dbReference type="Proteomes" id="UP000027138"/>
    </source>
</evidence>
<feature type="compositionally biased region" description="Polar residues" evidence="11">
    <location>
        <begin position="270"/>
        <end position="284"/>
    </location>
</feature>
<dbReference type="PANTHER" id="PTHR24056">
    <property type="entry name" value="CELL DIVISION PROTEIN KINASE"/>
    <property type="match status" value="1"/>
</dbReference>
<evidence type="ECO:0000256" key="3">
    <source>
        <dbReference type="ARBA" id="ARBA00022527"/>
    </source>
</evidence>
<dbReference type="GO" id="GO:0005524">
    <property type="term" value="F:ATP binding"/>
    <property type="evidence" value="ECO:0007669"/>
    <property type="project" value="UniProtKB-KW"/>
</dbReference>
<dbReference type="OrthoDB" id="1732493at2759"/>
<accession>A0A067JS44</accession>
<dbReference type="GO" id="GO:0010556">
    <property type="term" value="P:regulation of macromolecule biosynthetic process"/>
    <property type="evidence" value="ECO:0007669"/>
    <property type="project" value="UniProtKB-ARBA"/>
</dbReference>
<evidence type="ECO:0000256" key="11">
    <source>
        <dbReference type="SAM" id="MobiDB-lite"/>
    </source>
</evidence>